<reference evidence="3 4" key="1">
    <citation type="submission" date="2019-02" db="EMBL/GenBank/DDBJ databases">
        <title>Deep-cultivation of Planctomycetes and their phenomic and genomic characterization uncovers novel biology.</title>
        <authorList>
            <person name="Wiegand S."/>
            <person name="Jogler M."/>
            <person name="Boedeker C."/>
            <person name="Pinto D."/>
            <person name="Vollmers J."/>
            <person name="Rivas-Marin E."/>
            <person name="Kohn T."/>
            <person name="Peeters S.H."/>
            <person name="Heuer A."/>
            <person name="Rast P."/>
            <person name="Oberbeckmann S."/>
            <person name="Bunk B."/>
            <person name="Jeske O."/>
            <person name="Meyerdierks A."/>
            <person name="Storesund J.E."/>
            <person name="Kallscheuer N."/>
            <person name="Luecker S."/>
            <person name="Lage O.M."/>
            <person name="Pohl T."/>
            <person name="Merkel B.J."/>
            <person name="Hornburger P."/>
            <person name="Mueller R.-W."/>
            <person name="Bruemmer F."/>
            <person name="Labrenz M."/>
            <person name="Spormann A.M."/>
            <person name="Op den Camp H."/>
            <person name="Overmann J."/>
            <person name="Amann R."/>
            <person name="Jetten M.S.M."/>
            <person name="Mascher T."/>
            <person name="Medema M.H."/>
            <person name="Devos D.P."/>
            <person name="Kaster A.-K."/>
            <person name="Ovreas L."/>
            <person name="Rohde M."/>
            <person name="Galperin M.Y."/>
            <person name="Jogler C."/>
        </authorList>
    </citation>
    <scope>NUCLEOTIDE SEQUENCE [LARGE SCALE GENOMIC DNA]</scope>
    <source>
        <strain evidence="3 4">Spb1</strain>
    </source>
</reference>
<dbReference type="SUPFAM" id="SSF53474">
    <property type="entry name" value="alpha/beta-Hydrolases"/>
    <property type="match status" value="1"/>
</dbReference>
<evidence type="ECO:0000313" key="3">
    <source>
        <dbReference type="EMBL" id="QDV31056.1"/>
    </source>
</evidence>
<evidence type="ECO:0000313" key="4">
    <source>
        <dbReference type="Proteomes" id="UP000315349"/>
    </source>
</evidence>
<organism evidence="3 4">
    <name type="scientific">Planctopirus ephydatiae</name>
    <dbReference type="NCBI Taxonomy" id="2528019"/>
    <lineage>
        <taxon>Bacteria</taxon>
        <taxon>Pseudomonadati</taxon>
        <taxon>Planctomycetota</taxon>
        <taxon>Planctomycetia</taxon>
        <taxon>Planctomycetales</taxon>
        <taxon>Planctomycetaceae</taxon>
        <taxon>Planctopirus</taxon>
    </lineage>
</organism>
<dbReference type="Pfam" id="PF01738">
    <property type="entry name" value="DLH"/>
    <property type="match status" value="1"/>
</dbReference>
<dbReference type="InterPro" id="IPR002925">
    <property type="entry name" value="Dienelactn_hydro"/>
</dbReference>
<evidence type="ECO:0000256" key="1">
    <source>
        <dbReference type="SAM" id="SignalP"/>
    </source>
</evidence>
<dbReference type="GO" id="GO:0016787">
    <property type="term" value="F:hydrolase activity"/>
    <property type="evidence" value="ECO:0007669"/>
    <property type="project" value="UniProtKB-KW"/>
</dbReference>
<feature type="signal peptide" evidence="1">
    <location>
        <begin position="1"/>
        <end position="21"/>
    </location>
</feature>
<evidence type="ECO:0000259" key="2">
    <source>
        <dbReference type="Pfam" id="PF01738"/>
    </source>
</evidence>
<feature type="chain" id="PRO_5021789916" evidence="1">
    <location>
        <begin position="22"/>
        <end position="264"/>
    </location>
</feature>
<dbReference type="Proteomes" id="UP000315349">
    <property type="component" value="Chromosome"/>
</dbReference>
<dbReference type="PANTHER" id="PTHR22946">
    <property type="entry name" value="DIENELACTONE HYDROLASE DOMAIN-CONTAINING PROTEIN-RELATED"/>
    <property type="match status" value="1"/>
</dbReference>
<dbReference type="OrthoDB" id="9771666at2"/>
<dbReference type="InterPro" id="IPR029058">
    <property type="entry name" value="AB_hydrolase_fold"/>
</dbReference>
<dbReference type="EMBL" id="CP036299">
    <property type="protein sequence ID" value="QDV31056.1"/>
    <property type="molecule type" value="Genomic_DNA"/>
</dbReference>
<keyword evidence="3" id="KW-0378">Hydrolase</keyword>
<feature type="domain" description="Dienelactone hydrolase" evidence="2">
    <location>
        <begin position="54"/>
        <end position="261"/>
    </location>
</feature>
<dbReference type="Gene3D" id="3.40.50.1820">
    <property type="entry name" value="alpha/beta hydrolase"/>
    <property type="match status" value="1"/>
</dbReference>
<dbReference type="KEGG" id="peh:Spb1_29930"/>
<keyword evidence="1" id="KW-0732">Signal</keyword>
<accession>A0A518GR29</accession>
<name>A0A518GR29_9PLAN</name>
<protein>
    <submittedName>
        <fullName evidence="3">Dienelactone hydrolase family protein</fullName>
    </submittedName>
</protein>
<dbReference type="PANTHER" id="PTHR22946:SF0">
    <property type="entry name" value="DIENELACTONE HYDROLASE DOMAIN-CONTAINING PROTEIN"/>
    <property type="match status" value="1"/>
</dbReference>
<dbReference type="RefSeq" id="WP_145301371.1">
    <property type="nucleotide sequence ID" value="NZ_CP036299.1"/>
</dbReference>
<proteinExistence type="predicted"/>
<sequence length="264" mass="28963" precursor="true">MWSPRILLATTVCLMTSFSTAICLAEIRSKEIEYQAGTVKSKGTIFWNDEIQGRRPGVLVVHEWWGLDDYAKNRALKLAEAGYVAFACDMYGEGKTTQHPKDAGTMATSVRSNQQEWLARANAALDVLKKDEHVNPEHLVAIGYCFGGSTVLQLALKGSDLDAVISYHGALPKVTPEEAGQVKAKVLVFHGADDAFIPKEVVEQFQTSFKGPGNQLTFVSFPGVRHSFTVPDAGKHGIEGMKYDEQADKTSWQATLDLLSKLSK</sequence>
<dbReference type="InterPro" id="IPR050261">
    <property type="entry name" value="FrsA_esterase"/>
</dbReference>
<keyword evidence="4" id="KW-1185">Reference proteome</keyword>
<gene>
    <name evidence="3" type="ORF">Spb1_29930</name>
</gene>
<dbReference type="AlphaFoldDB" id="A0A518GR29"/>